<dbReference type="PANTHER" id="PTHR11220:SF72">
    <property type="entry name" value="HEME-BINDING PROTEIN 2-LIKE ISOFORM X2"/>
    <property type="match status" value="1"/>
</dbReference>
<dbReference type="Pfam" id="PF04832">
    <property type="entry name" value="SOUL"/>
    <property type="match status" value="1"/>
</dbReference>
<dbReference type="FunFam" id="3.20.80.10:FF:000002">
    <property type="entry name" value="Heme-binding protein 2"/>
    <property type="match status" value="1"/>
</dbReference>
<dbReference type="Proteomes" id="UP001497497">
    <property type="component" value="Unassembled WGS sequence"/>
</dbReference>
<evidence type="ECO:0000313" key="2">
    <source>
        <dbReference type="EMBL" id="CAL1529090.1"/>
    </source>
</evidence>
<accession>A0AAV2H7C0</accession>
<dbReference type="InterPro" id="IPR011256">
    <property type="entry name" value="Reg_factor_effector_dom_sf"/>
</dbReference>
<keyword evidence="3" id="KW-1185">Reference proteome</keyword>
<sequence>MFGIVKSFIKGLQKPEHSLILKEEKFEIRKYPAAKWVSTAVKGMSHKDASSEAFRRLFKYIQGENEKKVTIEMTVPVTIKVEPGEGPACETTFTESFYIPVEHQENPPAPTNTNVFIETRPELTVYVGTFGGFGDDEKWIYHGKLLSDAIGDETKFHSDYYYTVGYDAPFKLIGRTNEIWFVKKEN</sequence>
<name>A0AAV2H7C0_LYMST</name>
<evidence type="ECO:0008006" key="4">
    <source>
        <dbReference type="Google" id="ProtNLM"/>
    </source>
</evidence>
<gene>
    <name evidence="2" type="ORF">GSLYS_00003245001</name>
</gene>
<dbReference type="EMBL" id="CAXITT010000042">
    <property type="protein sequence ID" value="CAL1529090.1"/>
    <property type="molecule type" value="Genomic_DNA"/>
</dbReference>
<evidence type="ECO:0000313" key="3">
    <source>
        <dbReference type="Proteomes" id="UP001497497"/>
    </source>
</evidence>
<comment type="similarity">
    <text evidence="1">Belongs to the HEBP family.</text>
</comment>
<dbReference type="AlphaFoldDB" id="A0AAV2H7C0"/>
<dbReference type="GO" id="GO:0020037">
    <property type="term" value="F:heme binding"/>
    <property type="evidence" value="ECO:0007669"/>
    <property type="project" value="TreeGrafter"/>
</dbReference>
<evidence type="ECO:0000256" key="1">
    <source>
        <dbReference type="ARBA" id="ARBA00009817"/>
    </source>
</evidence>
<organism evidence="2 3">
    <name type="scientific">Lymnaea stagnalis</name>
    <name type="common">Great pond snail</name>
    <name type="synonym">Helix stagnalis</name>
    <dbReference type="NCBI Taxonomy" id="6523"/>
    <lineage>
        <taxon>Eukaryota</taxon>
        <taxon>Metazoa</taxon>
        <taxon>Spiralia</taxon>
        <taxon>Lophotrochozoa</taxon>
        <taxon>Mollusca</taxon>
        <taxon>Gastropoda</taxon>
        <taxon>Heterobranchia</taxon>
        <taxon>Euthyneura</taxon>
        <taxon>Panpulmonata</taxon>
        <taxon>Hygrophila</taxon>
        <taxon>Lymnaeoidea</taxon>
        <taxon>Lymnaeidae</taxon>
        <taxon>Lymnaea</taxon>
    </lineage>
</organism>
<dbReference type="PANTHER" id="PTHR11220">
    <property type="entry name" value="HEME-BINDING PROTEIN-RELATED"/>
    <property type="match status" value="1"/>
</dbReference>
<dbReference type="Gene3D" id="3.20.80.10">
    <property type="entry name" value="Regulatory factor, effector binding domain"/>
    <property type="match status" value="1"/>
</dbReference>
<protein>
    <recommendedName>
        <fullName evidence="4">Heme-binding protein 2</fullName>
    </recommendedName>
</protein>
<dbReference type="InterPro" id="IPR006917">
    <property type="entry name" value="SOUL_heme-bd"/>
</dbReference>
<comment type="caution">
    <text evidence="2">The sequence shown here is derived from an EMBL/GenBank/DDBJ whole genome shotgun (WGS) entry which is preliminary data.</text>
</comment>
<reference evidence="2 3" key="1">
    <citation type="submission" date="2024-04" db="EMBL/GenBank/DDBJ databases">
        <authorList>
            <consortium name="Genoscope - CEA"/>
            <person name="William W."/>
        </authorList>
    </citation>
    <scope>NUCLEOTIDE SEQUENCE [LARGE SCALE GENOMIC DNA]</scope>
</reference>
<dbReference type="SUPFAM" id="SSF55136">
    <property type="entry name" value="Probable bacterial effector-binding domain"/>
    <property type="match status" value="1"/>
</dbReference>
<proteinExistence type="inferred from homology"/>